<dbReference type="CDD" id="cd00564">
    <property type="entry name" value="TMP_TenI"/>
    <property type="match status" value="1"/>
</dbReference>
<proteinExistence type="inferred from homology"/>
<dbReference type="Pfam" id="PF02110">
    <property type="entry name" value="HK"/>
    <property type="match status" value="1"/>
</dbReference>
<evidence type="ECO:0000256" key="13">
    <source>
        <dbReference type="ARBA" id="ARBA00047851"/>
    </source>
</evidence>
<dbReference type="HAMAP" id="MF_00228">
    <property type="entry name" value="Thz_kinase"/>
    <property type="match status" value="1"/>
</dbReference>
<accession>A0ABR2W9R0</accession>
<gene>
    <name evidence="16" type="primary">THI6</name>
    <name evidence="16" type="ORF">K7432_001358</name>
</gene>
<dbReference type="NCBIfam" id="TIGR00693">
    <property type="entry name" value="thiE"/>
    <property type="match status" value="1"/>
</dbReference>
<dbReference type="HAMAP" id="MF_00097">
    <property type="entry name" value="TMP_synthase"/>
    <property type="match status" value="1"/>
</dbReference>
<comment type="cofactor">
    <cofactor evidence="2">
        <name>Mg(2+)</name>
        <dbReference type="ChEBI" id="CHEBI:18420"/>
    </cofactor>
</comment>
<dbReference type="Pfam" id="PF02581">
    <property type="entry name" value="TMP-TENI"/>
    <property type="match status" value="1"/>
</dbReference>
<dbReference type="InterPro" id="IPR022998">
    <property type="entry name" value="ThiamineP_synth_TenI"/>
</dbReference>
<dbReference type="NCBIfam" id="NF006830">
    <property type="entry name" value="PRK09355.1"/>
    <property type="match status" value="1"/>
</dbReference>
<dbReference type="InterPro" id="IPR034291">
    <property type="entry name" value="TMP_synthase"/>
</dbReference>
<evidence type="ECO:0000256" key="3">
    <source>
        <dbReference type="ARBA" id="ARBA00004868"/>
    </source>
</evidence>
<sequence>MGKPTVDYSLYLVTDRGLLPEGVSLVDNVREALNGGVTLVQLREKNTETKEFIEVGREIHQLTKQAGVPLLINDRIDVALALDCEGVHIGQDDMPIELARQFLGPDKIIGVTASNLEECQDAINRGADYIGLGTVFPTQTKEIKKDILGIEGVRKVLEVIADNDIPVVCIGGIDESNIERALLKTAGKKSLAGVALVSAIIASREPQKAAERLIQKIRPALKYTLEKPIPSVNEPQEMIEKVIQTLTKLREVHPLIHHITNFVVINDNANVALAMGASPIMADAKEEAAQIAQISGALVINAGSISPERGDTMIIAGKSANSHNVPIVFDPVGAGATTLRQDFCGGLLKQLHLNIVKGNSGEIATLVGRKIKMRGVDSLGALSDAGEIVAELAQRERIVAAMSGAIDFASDGKRTYAVENGHPILEAITGSGCCLTTVIACLAAVSKDDYLVAAVGGFLCMGIAGEIAAAREDVKGPGTFRSALIDELYNLSPETIRKNAKLRLVV</sequence>
<dbReference type="InterPro" id="IPR000417">
    <property type="entry name" value="Hyethyz_kinase"/>
</dbReference>
<comment type="pathway">
    <text evidence="3">Cofactor biosynthesis; thiamine diphosphate biosynthesis; 4-methyl-5-(2-phosphoethyl)-thiazole from 5-(2-hydroxyethyl)-4-methylthiazole: step 1/1.</text>
</comment>
<evidence type="ECO:0000256" key="12">
    <source>
        <dbReference type="ARBA" id="ARBA00047334"/>
    </source>
</evidence>
<evidence type="ECO:0000256" key="2">
    <source>
        <dbReference type="ARBA" id="ARBA00001946"/>
    </source>
</evidence>
<keyword evidence="6" id="KW-0479">Metal-binding</keyword>
<keyword evidence="10" id="KW-0460">Magnesium</keyword>
<dbReference type="SUPFAM" id="SSF51391">
    <property type="entry name" value="Thiamin phosphate synthase"/>
    <property type="match status" value="1"/>
</dbReference>
<feature type="domain" description="Thiamine phosphate synthase/TenI" evidence="15">
    <location>
        <begin position="10"/>
        <end position="200"/>
    </location>
</feature>
<comment type="caution">
    <text evidence="16">The sequence shown here is derived from an EMBL/GenBank/DDBJ whole genome shotgun (WGS) entry which is preliminary data.</text>
</comment>
<dbReference type="Proteomes" id="UP001479436">
    <property type="component" value="Unassembled WGS sequence"/>
</dbReference>
<evidence type="ECO:0000256" key="1">
    <source>
        <dbReference type="ARBA" id="ARBA00001771"/>
    </source>
</evidence>
<reference evidence="16 17" key="1">
    <citation type="submission" date="2023-04" db="EMBL/GenBank/DDBJ databases">
        <title>Genome of Basidiobolus ranarum AG-B5.</title>
        <authorList>
            <person name="Stajich J.E."/>
            <person name="Carter-House D."/>
            <person name="Gryganskyi A."/>
        </authorList>
    </citation>
    <scope>NUCLEOTIDE SEQUENCE [LARGE SCALE GENOMIC DNA]</scope>
    <source>
        <strain evidence="16 17">AG-B5</strain>
    </source>
</reference>
<evidence type="ECO:0000256" key="14">
    <source>
        <dbReference type="ARBA" id="ARBA00047883"/>
    </source>
</evidence>
<comment type="catalytic activity">
    <reaction evidence="1">
        <text>5-(2-hydroxyethyl)-4-methylthiazole + ATP = 4-methyl-5-(2-phosphooxyethyl)-thiazole + ADP + H(+)</text>
        <dbReference type="Rhea" id="RHEA:24212"/>
        <dbReference type="ChEBI" id="CHEBI:15378"/>
        <dbReference type="ChEBI" id="CHEBI:17957"/>
        <dbReference type="ChEBI" id="CHEBI:30616"/>
        <dbReference type="ChEBI" id="CHEBI:58296"/>
        <dbReference type="ChEBI" id="CHEBI:456216"/>
        <dbReference type="EC" id="2.7.1.50"/>
    </reaction>
</comment>
<evidence type="ECO:0000256" key="4">
    <source>
        <dbReference type="ARBA" id="ARBA00005165"/>
    </source>
</evidence>
<dbReference type="PRINTS" id="PR01099">
    <property type="entry name" value="HYETHTZKNASE"/>
</dbReference>
<comment type="catalytic activity">
    <reaction evidence="14">
        <text>2-[(2R,5Z)-2-carboxy-4-methylthiazol-5(2H)-ylidene]ethyl phosphate + 4-amino-2-methyl-5-(diphosphooxymethyl)pyrimidine + 2 H(+) = thiamine phosphate + CO2 + diphosphate</text>
        <dbReference type="Rhea" id="RHEA:47844"/>
        <dbReference type="ChEBI" id="CHEBI:15378"/>
        <dbReference type="ChEBI" id="CHEBI:16526"/>
        <dbReference type="ChEBI" id="CHEBI:33019"/>
        <dbReference type="ChEBI" id="CHEBI:37575"/>
        <dbReference type="ChEBI" id="CHEBI:57841"/>
        <dbReference type="ChEBI" id="CHEBI:62899"/>
        <dbReference type="EC" id="2.5.1.3"/>
    </reaction>
</comment>
<keyword evidence="8" id="KW-0418">Kinase</keyword>
<evidence type="ECO:0000256" key="11">
    <source>
        <dbReference type="ARBA" id="ARBA00022977"/>
    </source>
</evidence>
<comment type="catalytic activity">
    <reaction evidence="13">
        <text>2-(2-carboxy-4-methylthiazol-5-yl)ethyl phosphate + 4-amino-2-methyl-5-(diphosphooxymethyl)pyrimidine + 2 H(+) = thiamine phosphate + CO2 + diphosphate</text>
        <dbReference type="Rhea" id="RHEA:47848"/>
        <dbReference type="ChEBI" id="CHEBI:15378"/>
        <dbReference type="ChEBI" id="CHEBI:16526"/>
        <dbReference type="ChEBI" id="CHEBI:33019"/>
        <dbReference type="ChEBI" id="CHEBI:37575"/>
        <dbReference type="ChEBI" id="CHEBI:57841"/>
        <dbReference type="ChEBI" id="CHEBI:62890"/>
        <dbReference type="EC" id="2.5.1.3"/>
    </reaction>
</comment>
<dbReference type="NCBIfam" id="TIGR00694">
    <property type="entry name" value="thiM"/>
    <property type="match status" value="1"/>
</dbReference>
<evidence type="ECO:0000256" key="5">
    <source>
        <dbReference type="ARBA" id="ARBA00022679"/>
    </source>
</evidence>
<keyword evidence="17" id="KW-1185">Reference proteome</keyword>
<name>A0ABR2W9R0_9FUNG</name>
<evidence type="ECO:0000313" key="16">
    <source>
        <dbReference type="EMBL" id="KAK9728042.1"/>
    </source>
</evidence>
<evidence type="ECO:0000256" key="10">
    <source>
        <dbReference type="ARBA" id="ARBA00022842"/>
    </source>
</evidence>
<protein>
    <submittedName>
        <fullName evidence="16">Thiamine biosynthetic bifunctional enzyme</fullName>
    </submittedName>
</protein>
<evidence type="ECO:0000313" key="17">
    <source>
        <dbReference type="Proteomes" id="UP001479436"/>
    </source>
</evidence>
<dbReference type="PANTHER" id="PTHR20857">
    <property type="entry name" value="THIAMINE-PHOSPHATE PYROPHOSPHORYLASE"/>
    <property type="match status" value="1"/>
</dbReference>
<dbReference type="CDD" id="cd01170">
    <property type="entry name" value="THZ_kinase"/>
    <property type="match status" value="1"/>
</dbReference>
<comment type="pathway">
    <text evidence="4">Cofactor biosynthesis; thiamine diphosphate biosynthesis; thiamine phosphate from 4-amino-2-methyl-5-diphosphomethylpyrimidine and 4-methyl-5-(2-phosphoethyl)-thiazole: step 1/1.</text>
</comment>
<organism evidence="16 17">
    <name type="scientific">Basidiobolus ranarum</name>
    <dbReference type="NCBI Taxonomy" id="34480"/>
    <lineage>
        <taxon>Eukaryota</taxon>
        <taxon>Fungi</taxon>
        <taxon>Fungi incertae sedis</taxon>
        <taxon>Zoopagomycota</taxon>
        <taxon>Entomophthoromycotina</taxon>
        <taxon>Basidiobolomycetes</taxon>
        <taxon>Basidiobolales</taxon>
        <taxon>Basidiobolaceae</taxon>
        <taxon>Basidiobolus</taxon>
    </lineage>
</organism>
<dbReference type="InterPro" id="IPR029056">
    <property type="entry name" value="Ribokinase-like"/>
</dbReference>
<dbReference type="EMBL" id="JASJQH010006905">
    <property type="protein sequence ID" value="KAK9728042.1"/>
    <property type="molecule type" value="Genomic_DNA"/>
</dbReference>
<dbReference type="InterPro" id="IPR036206">
    <property type="entry name" value="ThiamineP_synth_sf"/>
</dbReference>
<evidence type="ECO:0000259" key="15">
    <source>
        <dbReference type="Pfam" id="PF02581"/>
    </source>
</evidence>
<dbReference type="Gene3D" id="3.20.20.70">
    <property type="entry name" value="Aldolase class I"/>
    <property type="match status" value="1"/>
</dbReference>
<keyword evidence="11" id="KW-0784">Thiamine biosynthesis</keyword>
<dbReference type="InterPro" id="IPR013785">
    <property type="entry name" value="Aldolase_TIM"/>
</dbReference>
<evidence type="ECO:0000256" key="6">
    <source>
        <dbReference type="ARBA" id="ARBA00022723"/>
    </source>
</evidence>
<evidence type="ECO:0000256" key="8">
    <source>
        <dbReference type="ARBA" id="ARBA00022777"/>
    </source>
</evidence>
<comment type="catalytic activity">
    <reaction evidence="12">
        <text>4-methyl-5-(2-phosphooxyethyl)-thiazole + 4-amino-2-methyl-5-(diphosphooxymethyl)pyrimidine + H(+) = thiamine phosphate + diphosphate</text>
        <dbReference type="Rhea" id="RHEA:22328"/>
        <dbReference type="ChEBI" id="CHEBI:15378"/>
        <dbReference type="ChEBI" id="CHEBI:33019"/>
        <dbReference type="ChEBI" id="CHEBI:37575"/>
        <dbReference type="ChEBI" id="CHEBI:57841"/>
        <dbReference type="ChEBI" id="CHEBI:58296"/>
        <dbReference type="EC" id="2.5.1.3"/>
    </reaction>
</comment>
<keyword evidence="9" id="KW-0067">ATP-binding</keyword>
<evidence type="ECO:0000256" key="9">
    <source>
        <dbReference type="ARBA" id="ARBA00022840"/>
    </source>
</evidence>
<dbReference type="SUPFAM" id="SSF53613">
    <property type="entry name" value="Ribokinase-like"/>
    <property type="match status" value="1"/>
</dbReference>
<dbReference type="Gene3D" id="3.40.1190.20">
    <property type="match status" value="1"/>
</dbReference>
<keyword evidence="7" id="KW-0547">Nucleotide-binding</keyword>
<evidence type="ECO:0000256" key="7">
    <source>
        <dbReference type="ARBA" id="ARBA00022741"/>
    </source>
</evidence>
<keyword evidence="5" id="KW-0808">Transferase</keyword>
<dbReference type="PANTHER" id="PTHR20857:SF23">
    <property type="entry name" value="THIAMINE BIOSYNTHETIC BIFUNCTIONAL ENZYME"/>
    <property type="match status" value="1"/>
</dbReference>